<dbReference type="eggNOG" id="KOG3382">
    <property type="taxonomic scope" value="Eukaryota"/>
</dbReference>
<dbReference type="STRING" id="1561998.A0A1I7USQ3"/>
<accession>A0A1I7USQ3</accession>
<keyword evidence="2" id="KW-0496">Mitochondrion</keyword>
<keyword evidence="2" id="KW-0679">Respiratory chain</keyword>
<dbReference type="WBParaSite" id="Csp11.Scaffold630.g18965.t1">
    <property type="protein sequence ID" value="Csp11.Scaffold630.g18965.t1"/>
    <property type="gene ID" value="Csp11.Scaffold630.g18965"/>
</dbReference>
<keyword evidence="3" id="KW-1185">Reference proteome</keyword>
<dbReference type="GO" id="GO:0005743">
    <property type="term" value="C:mitochondrial inner membrane"/>
    <property type="evidence" value="ECO:0007669"/>
    <property type="project" value="UniProtKB-SubCell"/>
</dbReference>
<name>A0A1I7USQ3_9PELO</name>
<keyword evidence="2" id="KW-0472">Membrane</keyword>
<keyword evidence="2" id="KW-0999">Mitochondrion inner membrane</keyword>
<evidence type="ECO:0000313" key="4">
    <source>
        <dbReference type="WBParaSite" id="Csp11.Scaffold630.g18965.t1"/>
    </source>
</evidence>
<reference evidence="4" key="1">
    <citation type="submission" date="2016-11" db="UniProtKB">
        <authorList>
            <consortium name="WormBaseParasite"/>
        </authorList>
    </citation>
    <scope>IDENTIFICATION</scope>
</reference>
<dbReference type="Pfam" id="PF05071">
    <property type="entry name" value="NDUFA12"/>
    <property type="match status" value="1"/>
</dbReference>
<dbReference type="AlphaFoldDB" id="A0A1I7USQ3"/>
<comment type="subcellular location">
    <subcellularLocation>
        <location evidence="2">Mitochondrion inner membrane</location>
        <topology evidence="2">Peripheral membrane protein</topology>
        <orientation evidence="2">Matrix side</orientation>
    </subcellularLocation>
</comment>
<dbReference type="PANTHER" id="PTHR12910">
    <property type="entry name" value="NADH-UBIQUINONE OXIDOREDUCTASE SUBUNIT B17.2"/>
    <property type="match status" value="1"/>
</dbReference>
<dbReference type="GO" id="GO:0006979">
    <property type="term" value="P:response to oxidative stress"/>
    <property type="evidence" value="ECO:0007669"/>
    <property type="project" value="TreeGrafter"/>
</dbReference>
<comment type="function">
    <text evidence="2">Accessory subunit of the mitochondrial membrane respiratory chain NADH dehydrogenase (Complex I), that is believed not to be involved in catalysis. Complex I functions in the transfer of electrons from NADH to the respiratory chain. The immediate electron acceptor for the enzyme is believed to be ubiquinone.</text>
</comment>
<proteinExistence type="inferred from homology"/>
<dbReference type="PANTHER" id="PTHR12910:SF2">
    <property type="entry name" value="NADH DEHYDROGENASE [UBIQUINONE] 1 ALPHA SUBCOMPLEX SUBUNIT 12"/>
    <property type="match status" value="1"/>
</dbReference>
<dbReference type="GO" id="GO:0045271">
    <property type="term" value="C:respiratory chain complex I"/>
    <property type="evidence" value="ECO:0007669"/>
    <property type="project" value="InterPro"/>
</dbReference>
<evidence type="ECO:0000256" key="1">
    <source>
        <dbReference type="ARBA" id="ARBA00007355"/>
    </source>
</evidence>
<comment type="subunit">
    <text evidence="2">Complex I is composed of 45 different subunits.</text>
</comment>
<evidence type="ECO:0000256" key="2">
    <source>
        <dbReference type="RuleBase" id="RU363103"/>
    </source>
</evidence>
<keyword evidence="2" id="KW-0249">Electron transport</keyword>
<keyword evidence="2" id="KW-0813">Transport</keyword>
<protein>
    <recommendedName>
        <fullName evidence="2">NADH dehydrogenase [ubiquinone] 1 alpha subcomplex subunit 12</fullName>
    </recommendedName>
</protein>
<dbReference type="InterPro" id="IPR007763">
    <property type="entry name" value="NDUFA12"/>
</dbReference>
<comment type="similarity">
    <text evidence="1 2">Belongs to the complex I NDUFA12 subunit family.</text>
</comment>
<organism evidence="3 4">
    <name type="scientific">Caenorhabditis tropicalis</name>
    <dbReference type="NCBI Taxonomy" id="1561998"/>
    <lineage>
        <taxon>Eukaryota</taxon>
        <taxon>Metazoa</taxon>
        <taxon>Ecdysozoa</taxon>
        <taxon>Nematoda</taxon>
        <taxon>Chromadorea</taxon>
        <taxon>Rhabditida</taxon>
        <taxon>Rhabditina</taxon>
        <taxon>Rhabditomorpha</taxon>
        <taxon>Rhabditoidea</taxon>
        <taxon>Rhabditidae</taxon>
        <taxon>Peloderinae</taxon>
        <taxon>Caenorhabditis</taxon>
    </lineage>
</organism>
<evidence type="ECO:0000313" key="3">
    <source>
        <dbReference type="Proteomes" id="UP000095282"/>
    </source>
</evidence>
<dbReference type="Proteomes" id="UP000095282">
    <property type="component" value="Unplaced"/>
</dbReference>
<sequence length="146" mass="16976">MSLKAWLGIDKIQKLGQIVKEIGGVKAVLKKRYLMDVTRVGTLVGTDTFGNRYYENNAYFVPRNRWVEFPDKVWLDYDATQVPPEWHSWLHHITDDAPSVKPPPTQSFVLEHKENTTLDADRKYIPYSTTRTKVQGWQPGQKPQFD</sequence>